<comment type="caution">
    <text evidence="14">The sequence shown here is derived from an EMBL/GenBank/DDBJ whole genome shotgun (WGS) entry which is preliminary data.</text>
</comment>
<proteinExistence type="inferred from homology"/>
<feature type="DNA-binding region" description="Homeobox" evidence="9">
    <location>
        <begin position="12"/>
        <end position="75"/>
    </location>
</feature>
<accession>A0A8S9STV6</accession>
<evidence type="ECO:0000256" key="5">
    <source>
        <dbReference type="ARBA" id="ARBA00023125"/>
    </source>
</evidence>
<evidence type="ECO:0000256" key="9">
    <source>
        <dbReference type="PROSITE-ProRule" id="PRU00108"/>
    </source>
</evidence>
<dbReference type="CDD" id="cd00086">
    <property type="entry name" value="homeodomain"/>
    <property type="match status" value="1"/>
</dbReference>
<name>A0A8S9STV6_BRACR</name>
<dbReference type="GO" id="GO:0003700">
    <property type="term" value="F:DNA-binding transcription factor activity"/>
    <property type="evidence" value="ECO:0007669"/>
    <property type="project" value="InterPro"/>
</dbReference>
<dbReference type="PANTHER" id="PTHR45950">
    <property type="entry name" value="HOMEOBOX-LEUCINE ZIPPER PROTEIN ATHB-14"/>
    <property type="match status" value="1"/>
</dbReference>
<evidence type="ECO:0000256" key="3">
    <source>
        <dbReference type="ARBA" id="ARBA00023015"/>
    </source>
</evidence>
<evidence type="ECO:0000256" key="12">
    <source>
        <dbReference type="SAM" id="MobiDB-lite"/>
    </source>
</evidence>
<gene>
    <name evidence="14" type="ORF">F2Q69_00032988</name>
</gene>
<dbReference type="InterPro" id="IPR001356">
    <property type="entry name" value="HD"/>
</dbReference>
<dbReference type="SUPFAM" id="SSF46689">
    <property type="entry name" value="Homeodomain-like"/>
    <property type="match status" value="1"/>
</dbReference>
<feature type="domain" description="Homeobox" evidence="13">
    <location>
        <begin position="10"/>
        <end position="74"/>
    </location>
</feature>
<dbReference type="EMBL" id="QGKX02000004">
    <property type="protein sequence ID" value="KAF3604348.1"/>
    <property type="molecule type" value="Genomic_DNA"/>
</dbReference>
<organism evidence="14 15">
    <name type="scientific">Brassica cretica</name>
    <name type="common">Mustard</name>
    <dbReference type="NCBI Taxonomy" id="69181"/>
    <lineage>
        <taxon>Eukaryota</taxon>
        <taxon>Viridiplantae</taxon>
        <taxon>Streptophyta</taxon>
        <taxon>Embryophyta</taxon>
        <taxon>Tracheophyta</taxon>
        <taxon>Spermatophyta</taxon>
        <taxon>Magnoliopsida</taxon>
        <taxon>eudicotyledons</taxon>
        <taxon>Gunneridae</taxon>
        <taxon>Pentapetalae</taxon>
        <taxon>rosids</taxon>
        <taxon>malvids</taxon>
        <taxon>Brassicales</taxon>
        <taxon>Brassicaceae</taxon>
        <taxon>Brassiceae</taxon>
        <taxon>Brassica</taxon>
    </lineage>
</organism>
<evidence type="ECO:0000256" key="8">
    <source>
        <dbReference type="ARBA" id="ARBA00023242"/>
    </source>
</evidence>
<keyword evidence="6 9" id="KW-0371">Homeobox</keyword>
<dbReference type="AlphaFoldDB" id="A0A8S9STV6"/>
<dbReference type="InterPro" id="IPR013978">
    <property type="entry name" value="MEKHLA"/>
</dbReference>
<protein>
    <recommendedName>
        <fullName evidence="13">Homeobox domain-containing protein</fullName>
    </recommendedName>
</protein>
<dbReference type="Pfam" id="PF00046">
    <property type="entry name" value="Homeodomain"/>
    <property type="match status" value="1"/>
</dbReference>
<dbReference type="GO" id="GO:0005634">
    <property type="term" value="C:nucleus"/>
    <property type="evidence" value="ECO:0007669"/>
    <property type="project" value="UniProtKB-SubCell"/>
</dbReference>
<evidence type="ECO:0000256" key="10">
    <source>
        <dbReference type="RuleBase" id="RU000682"/>
    </source>
</evidence>
<evidence type="ECO:0000256" key="4">
    <source>
        <dbReference type="ARBA" id="ARBA00023054"/>
    </source>
</evidence>
<keyword evidence="4 11" id="KW-0175">Coiled coil</keyword>
<evidence type="ECO:0000256" key="1">
    <source>
        <dbReference type="ARBA" id="ARBA00004123"/>
    </source>
</evidence>
<feature type="coiled-coil region" evidence="11">
    <location>
        <begin position="70"/>
        <end position="104"/>
    </location>
</feature>
<dbReference type="InterPro" id="IPR009057">
    <property type="entry name" value="Homeodomain-like_sf"/>
</dbReference>
<comment type="subcellular location">
    <subcellularLocation>
        <location evidence="1 9 10">Nucleus</location>
    </subcellularLocation>
</comment>
<evidence type="ECO:0000256" key="2">
    <source>
        <dbReference type="ARBA" id="ARBA00010338"/>
    </source>
</evidence>
<dbReference type="PANTHER" id="PTHR45950:SF6">
    <property type="entry name" value="HOMEOBOX-LEUCINE ZIPPER PROTEIN ATHB-8"/>
    <property type="match status" value="1"/>
</dbReference>
<keyword evidence="5 9" id="KW-0238">DNA-binding</keyword>
<sequence length="592" mass="65658">MGGGSNSSHNIDNGKYVRYTPEQVEALERLYNDCPKPSSMRRQQLIRECPILSNIEPKQIKVWFQNRRCREKQRKEASRLQAVNRKLTAMNKLLMEENDRLQKQVSHLVYENSYFRQHPQNQGNLATTDTSCESVVTSGQHHLTPQHQPRDASPAGGFNEAVNGFSDEGWSMLESDGIDDVTLLVNSSPTKMMMTSSLPFSNGFTSMPSAVLCAKASMLLQNVPPSILLRFLREHRQEWADNSIDAYSASAIKAGPCSLPIPRPGSFGGQVILPLAHTIENEEFMEVIKLESLGHYQEDMMMPADIFLLQMCSGVDENPVESCAELIFAPIDASFSDDAPIIPSGFRIIPLDSKSEGLSPNRTLDLASALDIGSRTAGDSCGSRGNTKSVMTIAFQLAFEMHMQENVASMARQYVRSVIASVQRVALALSPSSHQLSGGLRPPPASPEAHTLARWTSHSYRCYLGVELLKPNGNDLLKSLWHHPDALMCCSLKALPPVFTFANQAGLDMLETTLVALQDITLEKIFDNNGKKTFCSDFPQIMQQGFMCTDGGICMSSMGRAVTYEKAVAWKVLNDDEDPHCICFMFLNWSFI</sequence>
<evidence type="ECO:0000256" key="6">
    <source>
        <dbReference type="ARBA" id="ARBA00023155"/>
    </source>
</evidence>
<dbReference type="Proteomes" id="UP000712600">
    <property type="component" value="Unassembled WGS sequence"/>
</dbReference>
<dbReference type="CDD" id="cd14686">
    <property type="entry name" value="bZIP"/>
    <property type="match status" value="1"/>
</dbReference>
<reference evidence="14" key="1">
    <citation type="submission" date="2019-12" db="EMBL/GenBank/DDBJ databases">
        <title>Genome sequencing and annotation of Brassica cretica.</title>
        <authorList>
            <person name="Studholme D.J."/>
            <person name="Sarris P."/>
        </authorList>
    </citation>
    <scope>NUCLEOTIDE SEQUENCE</scope>
    <source>
        <strain evidence="14">PFS-109/04</strain>
        <tissue evidence="14">Leaf</tissue>
    </source>
</reference>
<keyword evidence="3" id="KW-0805">Transcription regulation</keyword>
<dbReference type="PROSITE" id="PS50071">
    <property type="entry name" value="HOMEOBOX_2"/>
    <property type="match status" value="1"/>
</dbReference>
<dbReference type="Pfam" id="PF08670">
    <property type="entry name" value="MEKHLA"/>
    <property type="match status" value="1"/>
</dbReference>
<evidence type="ECO:0000256" key="7">
    <source>
        <dbReference type="ARBA" id="ARBA00023163"/>
    </source>
</evidence>
<dbReference type="SMART" id="SM00389">
    <property type="entry name" value="HOX"/>
    <property type="match status" value="1"/>
</dbReference>
<dbReference type="FunFam" id="1.10.10.60:FF:000197">
    <property type="entry name" value="Homeobox-leucine zipper protein REVOLUTA"/>
    <property type="match status" value="1"/>
</dbReference>
<evidence type="ECO:0000313" key="14">
    <source>
        <dbReference type="EMBL" id="KAF3604348.1"/>
    </source>
</evidence>
<dbReference type="InterPro" id="IPR044830">
    <property type="entry name" value="HD-Zip_III"/>
</dbReference>
<evidence type="ECO:0000256" key="11">
    <source>
        <dbReference type="SAM" id="Coils"/>
    </source>
</evidence>
<feature type="region of interest" description="Disordered" evidence="12">
    <location>
        <begin position="136"/>
        <end position="160"/>
    </location>
</feature>
<keyword evidence="8 9" id="KW-0539">Nucleus</keyword>
<keyword evidence="7" id="KW-0804">Transcription</keyword>
<dbReference type="GO" id="GO:0003677">
    <property type="term" value="F:DNA binding"/>
    <property type="evidence" value="ECO:0007669"/>
    <property type="project" value="UniProtKB-UniRule"/>
</dbReference>
<comment type="similarity">
    <text evidence="2">Belongs to the HD-ZIP homeobox family. Class III subfamily.</text>
</comment>
<dbReference type="Gene3D" id="1.10.10.60">
    <property type="entry name" value="Homeodomain-like"/>
    <property type="match status" value="1"/>
</dbReference>
<evidence type="ECO:0000313" key="15">
    <source>
        <dbReference type="Proteomes" id="UP000712600"/>
    </source>
</evidence>
<feature type="compositionally biased region" description="Polar residues" evidence="12">
    <location>
        <begin position="136"/>
        <end position="147"/>
    </location>
</feature>
<evidence type="ECO:0000259" key="13">
    <source>
        <dbReference type="PROSITE" id="PS50071"/>
    </source>
</evidence>